<evidence type="ECO:0000313" key="9">
    <source>
        <dbReference type="Proteomes" id="UP000479710"/>
    </source>
</evidence>
<dbReference type="PANTHER" id="PTHR24346:SF82">
    <property type="entry name" value="KP78A-RELATED"/>
    <property type="match status" value="1"/>
</dbReference>
<dbReference type="GO" id="GO:0035556">
    <property type="term" value="P:intracellular signal transduction"/>
    <property type="evidence" value="ECO:0007669"/>
    <property type="project" value="TreeGrafter"/>
</dbReference>
<evidence type="ECO:0000313" key="8">
    <source>
        <dbReference type="EMBL" id="KAF0924248.1"/>
    </source>
</evidence>
<evidence type="ECO:0000259" key="7">
    <source>
        <dbReference type="PROSITE" id="PS50011"/>
    </source>
</evidence>
<keyword evidence="4" id="KW-0418">Kinase</keyword>
<evidence type="ECO:0000256" key="4">
    <source>
        <dbReference type="ARBA" id="ARBA00022777"/>
    </source>
</evidence>
<gene>
    <name evidence="8" type="ORF">E2562_009956</name>
</gene>
<feature type="domain" description="Protein kinase" evidence="7">
    <location>
        <begin position="14"/>
        <end position="59"/>
    </location>
</feature>
<keyword evidence="2" id="KW-0808">Transferase</keyword>
<keyword evidence="5 6" id="KW-0067">ATP-binding</keyword>
<dbReference type="AlphaFoldDB" id="A0A6G1EHH0"/>
<keyword evidence="9" id="KW-1185">Reference proteome</keyword>
<dbReference type="GO" id="GO:0004674">
    <property type="term" value="F:protein serine/threonine kinase activity"/>
    <property type="evidence" value="ECO:0007669"/>
    <property type="project" value="UniProtKB-KW"/>
</dbReference>
<dbReference type="GO" id="GO:0005737">
    <property type="term" value="C:cytoplasm"/>
    <property type="evidence" value="ECO:0007669"/>
    <property type="project" value="TreeGrafter"/>
</dbReference>
<feature type="non-terminal residue" evidence="8">
    <location>
        <position position="59"/>
    </location>
</feature>
<dbReference type="SUPFAM" id="SSF56112">
    <property type="entry name" value="Protein kinase-like (PK-like)"/>
    <property type="match status" value="1"/>
</dbReference>
<dbReference type="OrthoDB" id="683174at2759"/>
<comment type="caution">
    <text evidence="8">The sequence shown here is derived from an EMBL/GenBank/DDBJ whole genome shotgun (WGS) entry which is preliminary data.</text>
</comment>
<evidence type="ECO:0000256" key="3">
    <source>
        <dbReference type="ARBA" id="ARBA00022741"/>
    </source>
</evidence>
<feature type="binding site" evidence="6">
    <location>
        <position position="43"/>
    </location>
    <ligand>
        <name>ATP</name>
        <dbReference type="ChEBI" id="CHEBI:30616"/>
    </ligand>
</feature>
<name>A0A6G1EHH0_9ORYZ</name>
<evidence type="ECO:0000256" key="2">
    <source>
        <dbReference type="ARBA" id="ARBA00022679"/>
    </source>
</evidence>
<dbReference type="InterPro" id="IPR011009">
    <property type="entry name" value="Kinase-like_dom_sf"/>
</dbReference>
<organism evidence="8 9">
    <name type="scientific">Oryza meyeriana var. granulata</name>
    <dbReference type="NCBI Taxonomy" id="110450"/>
    <lineage>
        <taxon>Eukaryota</taxon>
        <taxon>Viridiplantae</taxon>
        <taxon>Streptophyta</taxon>
        <taxon>Embryophyta</taxon>
        <taxon>Tracheophyta</taxon>
        <taxon>Spermatophyta</taxon>
        <taxon>Magnoliopsida</taxon>
        <taxon>Liliopsida</taxon>
        <taxon>Poales</taxon>
        <taxon>Poaceae</taxon>
        <taxon>BOP clade</taxon>
        <taxon>Oryzoideae</taxon>
        <taxon>Oryzeae</taxon>
        <taxon>Oryzinae</taxon>
        <taxon>Oryza</taxon>
        <taxon>Oryza meyeriana</taxon>
    </lineage>
</organism>
<keyword evidence="3 6" id="KW-0547">Nucleotide-binding</keyword>
<reference evidence="8 9" key="1">
    <citation type="submission" date="2019-11" db="EMBL/GenBank/DDBJ databases">
        <title>Whole genome sequence of Oryza granulata.</title>
        <authorList>
            <person name="Li W."/>
        </authorList>
    </citation>
    <scope>NUCLEOTIDE SEQUENCE [LARGE SCALE GENOMIC DNA]</scope>
    <source>
        <strain evidence="9">cv. Menghai</strain>
        <tissue evidence="8">Leaf</tissue>
    </source>
</reference>
<dbReference type="Gene3D" id="3.30.200.20">
    <property type="entry name" value="Phosphorylase Kinase, domain 1"/>
    <property type="match status" value="1"/>
</dbReference>
<proteinExistence type="predicted"/>
<protein>
    <recommendedName>
        <fullName evidence="7">Protein kinase domain-containing protein</fullName>
    </recommendedName>
</protein>
<sequence>MDGAGRDGNPLGGYRIGKTLGIGSFGKVKIAEHILTGHKVAIKILNRRKIKSMEMEEKG</sequence>
<dbReference type="InterPro" id="IPR000719">
    <property type="entry name" value="Prot_kinase_dom"/>
</dbReference>
<dbReference type="Proteomes" id="UP000479710">
    <property type="component" value="Unassembled WGS sequence"/>
</dbReference>
<dbReference type="PROSITE" id="PS00107">
    <property type="entry name" value="PROTEIN_KINASE_ATP"/>
    <property type="match status" value="1"/>
</dbReference>
<dbReference type="PANTHER" id="PTHR24346">
    <property type="entry name" value="MAP/MICROTUBULE AFFINITY-REGULATING KINASE"/>
    <property type="match status" value="1"/>
</dbReference>
<keyword evidence="1" id="KW-0723">Serine/threonine-protein kinase</keyword>
<accession>A0A6G1EHH0</accession>
<dbReference type="PROSITE" id="PS50011">
    <property type="entry name" value="PROTEIN_KINASE_DOM"/>
    <property type="match status" value="1"/>
</dbReference>
<evidence type="ECO:0000256" key="1">
    <source>
        <dbReference type="ARBA" id="ARBA00022527"/>
    </source>
</evidence>
<evidence type="ECO:0000256" key="5">
    <source>
        <dbReference type="ARBA" id="ARBA00022840"/>
    </source>
</evidence>
<evidence type="ECO:0000256" key="6">
    <source>
        <dbReference type="PROSITE-ProRule" id="PRU10141"/>
    </source>
</evidence>
<dbReference type="GO" id="GO:0005524">
    <property type="term" value="F:ATP binding"/>
    <property type="evidence" value="ECO:0007669"/>
    <property type="project" value="UniProtKB-UniRule"/>
</dbReference>
<dbReference type="EMBL" id="SPHZ02000003">
    <property type="protein sequence ID" value="KAF0924248.1"/>
    <property type="molecule type" value="Genomic_DNA"/>
</dbReference>
<dbReference type="InterPro" id="IPR017441">
    <property type="entry name" value="Protein_kinase_ATP_BS"/>
</dbReference>